<dbReference type="NCBIfam" id="TIGR03170">
    <property type="entry name" value="flgA_cterm"/>
    <property type="match status" value="1"/>
</dbReference>
<feature type="chain" id="PRO_5005105819" description="Flagella basal body P-ring formation protein FlgA" evidence="7">
    <location>
        <begin position="30"/>
        <end position="233"/>
    </location>
</feature>
<dbReference type="InterPro" id="IPR041231">
    <property type="entry name" value="FlgA_N"/>
</dbReference>
<sequence length="233" mass="24248">MSIHRTIARACASSALAGLILGISLAAQAGDDALSARVTGFLRSENAGIGDHISVTVNTPTARMPACQDPQPFLPGQAARTTGRITVGVRCPGDSPETRYVQADVRVYGRYYVASHEINSGDTLTAGDLESREGDITRDLNRLPDSESAIVGQQARRRIAESQTIVSNMLEAPDVISRGDSVKVVSKGPGFSITTHGKALDNATAGANVRVRTSNGTVVSGKPDGPGVVVVSP</sequence>
<dbReference type="SMART" id="SM00858">
    <property type="entry name" value="SAF"/>
    <property type="match status" value="1"/>
</dbReference>
<accession>A0A084IMV2</accession>
<keyword evidence="9" id="KW-0282">Flagellum</keyword>
<keyword evidence="10" id="KW-1185">Reference proteome</keyword>
<feature type="signal peptide" evidence="7">
    <location>
        <begin position="1"/>
        <end position="29"/>
    </location>
</feature>
<dbReference type="Pfam" id="PF17656">
    <property type="entry name" value="ChapFlgA_N"/>
    <property type="match status" value="1"/>
</dbReference>
<evidence type="ECO:0000256" key="2">
    <source>
        <dbReference type="ARBA" id="ARBA00010474"/>
    </source>
</evidence>
<organism evidence="9 10">
    <name type="scientific">Salinisphaera hydrothermalis (strain C41B8)</name>
    <dbReference type="NCBI Taxonomy" id="1304275"/>
    <lineage>
        <taxon>Bacteria</taxon>
        <taxon>Pseudomonadati</taxon>
        <taxon>Pseudomonadota</taxon>
        <taxon>Gammaproteobacteria</taxon>
        <taxon>Salinisphaerales</taxon>
        <taxon>Salinisphaeraceae</taxon>
        <taxon>Salinisphaera</taxon>
    </lineage>
</organism>
<keyword evidence="7" id="KW-1005">Bacterial flagellum biogenesis</keyword>
<protein>
    <recommendedName>
        <fullName evidence="3 7">Flagella basal body P-ring formation protein FlgA</fullName>
    </recommendedName>
</protein>
<evidence type="ECO:0000313" key="10">
    <source>
        <dbReference type="Proteomes" id="UP000028302"/>
    </source>
</evidence>
<keyword evidence="5 7" id="KW-0574">Periplasm</keyword>
<dbReference type="Proteomes" id="UP000028302">
    <property type="component" value="Unassembled WGS sequence"/>
</dbReference>
<dbReference type="STRING" id="1304275.C41B8_07067"/>
<evidence type="ECO:0000256" key="7">
    <source>
        <dbReference type="RuleBase" id="RU362063"/>
    </source>
</evidence>
<evidence type="ECO:0000256" key="5">
    <source>
        <dbReference type="ARBA" id="ARBA00022764"/>
    </source>
</evidence>
<keyword evidence="9" id="KW-0969">Cilium</keyword>
<dbReference type="EMBL" id="APNK01000007">
    <property type="protein sequence ID" value="KEZ78036.1"/>
    <property type="molecule type" value="Genomic_DNA"/>
</dbReference>
<dbReference type="Pfam" id="PF13144">
    <property type="entry name" value="ChapFlgA"/>
    <property type="match status" value="1"/>
</dbReference>
<keyword evidence="4 7" id="KW-0732">Signal</keyword>
<evidence type="ECO:0000256" key="6">
    <source>
        <dbReference type="ARBA" id="ARBA00025643"/>
    </source>
</evidence>
<dbReference type="RefSeq" id="WP_037335985.1">
    <property type="nucleotide sequence ID" value="NZ_APNK01000007.1"/>
</dbReference>
<keyword evidence="9" id="KW-0966">Cell projection</keyword>
<dbReference type="eggNOG" id="COG1261">
    <property type="taxonomic scope" value="Bacteria"/>
</dbReference>
<dbReference type="Gene3D" id="2.30.30.760">
    <property type="match status" value="1"/>
</dbReference>
<evidence type="ECO:0000313" key="9">
    <source>
        <dbReference type="EMBL" id="KEZ78036.1"/>
    </source>
</evidence>
<name>A0A084IMV2_SALHC</name>
<dbReference type="Gene3D" id="3.90.1210.10">
    <property type="entry name" value="Antifreeze-like/N-acetylneuraminic acid synthase C-terminal domain"/>
    <property type="match status" value="1"/>
</dbReference>
<gene>
    <name evidence="9" type="ORF">C41B8_07067</name>
</gene>
<dbReference type="CDD" id="cd11614">
    <property type="entry name" value="SAF_CpaB_FlgA_like"/>
    <property type="match status" value="1"/>
</dbReference>
<comment type="similarity">
    <text evidence="2 7">Belongs to the FlgA family.</text>
</comment>
<comment type="caution">
    <text evidence="9">The sequence shown here is derived from an EMBL/GenBank/DDBJ whole genome shotgun (WGS) entry which is preliminary data.</text>
</comment>
<dbReference type="PANTHER" id="PTHR36307:SF1">
    <property type="entry name" value="FLAGELLA BASAL BODY P-RING FORMATION PROTEIN FLGA"/>
    <property type="match status" value="1"/>
</dbReference>
<dbReference type="PANTHER" id="PTHR36307">
    <property type="entry name" value="FLAGELLA BASAL BODY P-RING FORMATION PROTEIN FLGA"/>
    <property type="match status" value="1"/>
</dbReference>
<dbReference type="InterPro" id="IPR013974">
    <property type="entry name" value="SAF"/>
</dbReference>
<comment type="subcellular location">
    <subcellularLocation>
        <location evidence="1 7">Periplasm</location>
    </subcellularLocation>
</comment>
<evidence type="ECO:0000256" key="4">
    <source>
        <dbReference type="ARBA" id="ARBA00022729"/>
    </source>
</evidence>
<dbReference type="GO" id="GO:0042597">
    <property type="term" value="C:periplasmic space"/>
    <property type="evidence" value="ECO:0007669"/>
    <property type="project" value="UniProtKB-SubCell"/>
</dbReference>
<reference evidence="9 10" key="1">
    <citation type="submission" date="2013-03" db="EMBL/GenBank/DDBJ databases">
        <title>Salinisphaera hydrothermalis C41B8 Genome Sequencing.</title>
        <authorList>
            <person name="Li C."/>
            <person name="Lai Q."/>
            <person name="Shao Z."/>
        </authorList>
    </citation>
    <scope>NUCLEOTIDE SEQUENCE [LARGE SCALE GENOMIC DNA]</scope>
    <source>
        <strain evidence="9 10">C41B8</strain>
    </source>
</reference>
<feature type="domain" description="SAF" evidence="8">
    <location>
        <begin position="109"/>
        <end position="171"/>
    </location>
</feature>
<dbReference type="GO" id="GO:0044780">
    <property type="term" value="P:bacterial-type flagellum assembly"/>
    <property type="evidence" value="ECO:0007669"/>
    <property type="project" value="InterPro"/>
</dbReference>
<dbReference type="AlphaFoldDB" id="A0A084IMV2"/>
<evidence type="ECO:0000256" key="1">
    <source>
        <dbReference type="ARBA" id="ARBA00004418"/>
    </source>
</evidence>
<evidence type="ECO:0000259" key="8">
    <source>
        <dbReference type="SMART" id="SM00858"/>
    </source>
</evidence>
<evidence type="ECO:0000256" key="3">
    <source>
        <dbReference type="ARBA" id="ARBA00014754"/>
    </source>
</evidence>
<proteinExistence type="inferred from homology"/>
<dbReference type="InterPro" id="IPR039246">
    <property type="entry name" value="Flagellar_FlgA"/>
</dbReference>
<dbReference type="InterPro" id="IPR017585">
    <property type="entry name" value="SAF_FlgA"/>
</dbReference>
<comment type="function">
    <text evidence="6 7">Involved in the assembly process of the P-ring formation. It may associate with FlgF on the rod constituting a structure essential for the P-ring assembly or may act as a modulator protein for the P-ring assembly.</text>
</comment>